<feature type="compositionally biased region" description="Polar residues" evidence="1">
    <location>
        <begin position="40"/>
        <end position="53"/>
    </location>
</feature>
<dbReference type="GeneID" id="9665378"/>
<dbReference type="KEGG" id="nhe:NECHADRAFT_87432"/>
<reference evidence="3 4" key="1">
    <citation type="journal article" date="2009" name="PLoS Genet.">
        <title>The genome of Nectria haematococca: contribution of supernumerary chromosomes to gene expansion.</title>
        <authorList>
            <person name="Coleman J.J."/>
            <person name="Rounsley S.D."/>
            <person name="Rodriguez-Carres M."/>
            <person name="Kuo A."/>
            <person name="Wasmann C.C."/>
            <person name="Grimwood J."/>
            <person name="Schmutz J."/>
            <person name="Taga M."/>
            <person name="White G.J."/>
            <person name="Zhou S."/>
            <person name="Schwartz D.C."/>
            <person name="Freitag M."/>
            <person name="Ma L.J."/>
            <person name="Danchin E.G."/>
            <person name="Henrissat B."/>
            <person name="Coutinho P.M."/>
            <person name="Nelson D.R."/>
            <person name="Straney D."/>
            <person name="Napoli C.A."/>
            <person name="Barker B.M."/>
            <person name="Gribskov M."/>
            <person name="Rep M."/>
            <person name="Kroken S."/>
            <person name="Molnar I."/>
            <person name="Rensing C."/>
            <person name="Kennell J.C."/>
            <person name="Zamora J."/>
            <person name="Farman M.L."/>
            <person name="Selker E.U."/>
            <person name="Salamov A."/>
            <person name="Shapiro H."/>
            <person name="Pangilinan J."/>
            <person name="Lindquist E."/>
            <person name="Lamers C."/>
            <person name="Grigoriev I.V."/>
            <person name="Geiser D.M."/>
            <person name="Covert S.F."/>
            <person name="Temporini E."/>
            <person name="Vanetten H.D."/>
        </authorList>
    </citation>
    <scope>NUCLEOTIDE SEQUENCE [LARGE SCALE GENOMIC DNA]</scope>
    <source>
        <strain evidence="4">ATCC MYA-4622 / CBS 123669 / FGSC 9596 / NRRL 45880 / 77-13-4</strain>
    </source>
</reference>
<evidence type="ECO:0000256" key="2">
    <source>
        <dbReference type="SAM" id="Phobius"/>
    </source>
</evidence>
<organism evidence="3 4">
    <name type="scientific">Fusarium vanettenii (strain ATCC MYA-4622 / CBS 123669 / FGSC 9596 / NRRL 45880 / 77-13-4)</name>
    <name type="common">Fusarium solani subsp. pisi</name>
    <dbReference type="NCBI Taxonomy" id="660122"/>
    <lineage>
        <taxon>Eukaryota</taxon>
        <taxon>Fungi</taxon>
        <taxon>Dikarya</taxon>
        <taxon>Ascomycota</taxon>
        <taxon>Pezizomycotina</taxon>
        <taxon>Sordariomycetes</taxon>
        <taxon>Hypocreomycetidae</taxon>
        <taxon>Hypocreales</taxon>
        <taxon>Nectriaceae</taxon>
        <taxon>Fusarium</taxon>
        <taxon>Fusarium solani species complex</taxon>
        <taxon>Fusarium vanettenii</taxon>
    </lineage>
</organism>
<dbReference type="VEuPathDB" id="FungiDB:NECHADRAFT_87432"/>
<name>C7ZEF2_FUSV7</name>
<sequence>MTLHGRKDATPNLATYVHNIELMASSSHGFEDMPALARQKPQSHQAPQMGSQTTKKRKRHDDDDNFWGLIALILGTLCACAGLAGFLIHDSMKTPPRWPTVSAISDITTSHNDWLKVHDTDSQRKNIPKIIKSCETSMTHMRATIKHSDMHNRQRLQQGMQAFSFETDEVVSKFIAWNSFAQATVDETQNLNDHVLKTTAPVNDVGGFRGRWTQVRGLLSQEGRRIGAPLQYLKEERTHLLNNLDTVGVHLQTIAELLRDEEASLDSQDKDSTERRTALKGMLEMVTKTHRVINHVQVTVKTSGRGLERLRQVVWGIENNSGYASEDIPLCLSNIQAAVDRLGDMWKPNKCGSK</sequence>
<dbReference type="AlphaFoldDB" id="C7ZEF2"/>
<protein>
    <submittedName>
        <fullName evidence="3">Uncharacterized protein</fullName>
    </submittedName>
</protein>
<feature type="region of interest" description="Disordered" evidence="1">
    <location>
        <begin position="37"/>
        <end position="60"/>
    </location>
</feature>
<dbReference type="Proteomes" id="UP000005206">
    <property type="component" value="Chromosome 12"/>
</dbReference>
<proteinExistence type="predicted"/>
<dbReference type="HOGENOM" id="CLU_783237_0_0_1"/>
<dbReference type="EMBL" id="GG698921">
    <property type="protein sequence ID" value="EEU37665.1"/>
    <property type="molecule type" value="Genomic_DNA"/>
</dbReference>
<keyword evidence="2" id="KW-0472">Membrane</keyword>
<evidence type="ECO:0000313" key="4">
    <source>
        <dbReference type="Proteomes" id="UP000005206"/>
    </source>
</evidence>
<keyword evidence="2" id="KW-1133">Transmembrane helix</keyword>
<keyword evidence="4" id="KW-1185">Reference proteome</keyword>
<dbReference type="OrthoDB" id="5096412at2759"/>
<gene>
    <name evidence="3" type="ORF">NECHADRAFT_87432</name>
</gene>
<evidence type="ECO:0000256" key="1">
    <source>
        <dbReference type="SAM" id="MobiDB-lite"/>
    </source>
</evidence>
<dbReference type="InParanoid" id="C7ZEF2"/>
<evidence type="ECO:0000313" key="3">
    <source>
        <dbReference type="EMBL" id="EEU37665.1"/>
    </source>
</evidence>
<dbReference type="RefSeq" id="XP_003043378.1">
    <property type="nucleotide sequence ID" value="XM_003043332.1"/>
</dbReference>
<keyword evidence="2" id="KW-0812">Transmembrane</keyword>
<feature type="transmembrane region" description="Helical" evidence="2">
    <location>
        <begin position="66"/>
        <end position="88"/>
    </location>
</feature>
<accession>C7ZEF2</accession>